<evidence type="ECO:0000313" key="1">
    <source>
        <dbReference type="EMBL" id="KKL63238.1"/>
    </source>
</evidence>
<dbReference type="EMBL" id="LAZR01028239">
    <property type="protein sequence ID" value="KKL63238.1"/>
    <property type="molecule type" value="Genomic_DNA"/>
</dbReference>
<feature type="non-terminal residue" evidence="1">
    <location>
        <position position="636"/>
    </location>
</feature>
<reference evidence="1" key="1">
    <citation type="journal article" date="2015" name="Nature">
        <title>Complex archaea that bridge the gap between prokaryotes and eukaryotes.</title>
        <authorList>
            <person name="Spang A."/>
            <person name="Saw J.H."/>
            <person name="Jorgensen S.L."/>
            <person name="Zaremba-Niedzwiedzka K."/>
            <person name="Martijn J."/>
            <person name="Lind A.E."/>
            <person name="van Eijk R."/>
            <person name="Schleper C."/>
            <person name="Guy L."/>
            <person name="Ettema T.J."/>
        </authorList>
    </citation>
    <scope>NUCLEOTIDE SEQUENCE</scope>
</reference>
<name>A0A0F9DNB1_9ZZZZ</name>
<protein>
    <recommendedName>
        <fullName evidence="2">Large polyvalent protein associated domain-containing protein</fullName>
    </recommendedName>
</protein>
<proteinExistence type="predicted"/>
<accession>A0A0F9DNB1</accession>
<evidence type="ECO:0008006" key="2">
    <source>
        <dbReference type="Google" id="ProtNLM"/>
    </source>
</evidence>
<organism evidence="1">
    <name type="scientific">marine sediment metagenome</name>
    <dbReference type="NCBI Taxonomy" id="412755"/>
    <lineage>
        <taxon>unclassified sequences</taxon>
        <taxon>metagenomes</taxon>
        <taxon>ecological metagenomes</taxon>
    </lineage>
</organism>
<sequence length="636" mass="69236">YGVTVVAGLLTGGIGALAQASLAGASGEYQAAKNAGANDEDAFGTFILNLPIGATDAIPIGRMFKRVDRFTGGGIKRVLAKGFFGGVEEMFQEVGQTTMSNAVAGQTYDESRRLFDGLFNAGAIGFILGSVATGVGVSLRQRAITTAKTKADHADIREAARYADEVISDAKIAGETVDPSMNPQFEGSVEGELGSLPVLPSSEPADIDQDNVAVDLSSDQGLGTMAQKLRNWFLGKEKLLPKSLQRAHRAAQAQIAGEVVGMHSNMQKFIDAVRLQHLGKDKSKAAKRFFVGGFLPSSQEFEQIPDEVWTTADAILKNELGTLPTEFDLISDDGLQAIYDMREHIDRLSRMAVDLGVVEGDMAAAFTKNEGFYVHRFYKRDTLGRKWADKVDPQVRIRAFAAIEEQYRKAGNPLNTRQINNLIFDILRAKDSPVTIASGGKLGAIDTSPLKKKGVIAPEIRALMGEHTDVLSNYMKSIEKVANVTHNGLFLKNLADNYEGIYFYKPEDATYAFNEEIASSNTKSMGALAGFRTHPDIAKAFEPTFNWSDKIPYLRYLIRANGIAKYGKSVHNPVTQSRNFIGGVNFMLANGIIPETAHMKAGWNALKSVALGRTPIEFRKKMEDYARLGLDTEGAR</sequence>
<dbReference type="AlphaFoldDB" id="A0A0F9DNB1"/>
<feature type="non-terminal residue" evidence="1">
    <location>
        <position position="1"/>
    </location>
</feature>
<comment type="caution">
    <text evidence="1">The sequence shown here is derived from an EMBL/GenBank/DDBJ whole genome shotgun (WGS) entry which is preliminary data.</text>
</comment>
<gene>
    <name evidence="1" type="ORF">LCGC14_2177100</name>
</gene>